<evidence type="ECO:0000313" key="3">
    <source>
        <dbReference type="Proteomes" id="UP000305202"/>
    </source>
</evidence>
<evidence type="ECO:0000313" key="2">
    <source>
        <dbReference type="EMBL" id="TKI05045.1"/>
    </source>
</evidence>
<dbReference type="Gene3D" id="3.30.2310.20">
    <property type="entry name" value="RelE-like"/>
    <property type="match status" value="1"/>
</dbReference>
<sequence>MTTVVQWEKEALADKEAIYVYLCQEAGVEVAGTVDEKLDAMATLLEETPLAGVQAGKLPRQRKLVVPRLPFIMVYTVNANAVRIMRLLHTARNIVSRYRRH</sequence>
<keyword evidence="1" id="KW-1277">Toxin-antitoxin system</keyword>
<dbReference type="RefSeq" id="WP_136991186.1">
    <property type="nucleotide sequence ID" value="NZ_SZPQ01000023.1"/>
</dbReference>
<dbReference type="Pfam" id="PF05016">
    <property type="entry name" value="ParE_toxin"/>
    <property type="match status" value="1"/>
</dbReference>
<name>A0ABY2SIL5_9HYPH</name>
<proteinExistence type="predicted"/>
<evidence type="ECO:0000256" key="1">
    <source>
        <dbReference type="ARBA" id="ARBA00022649"/>
    </source>
</evidence>
<dbReference type="InterPro" id="IPR035093">
    <property type="entry name" value="RelE/ParE_toxin_dom_sf"/>
</dbReference>
<gene>
    <name evidence="2" type="ORF">FCN80_16080</name>
</gene>
<keyword evidence="3" id="KW-1185">Reference proteome</keyword>
<reference evidence="2 3" key="1">
    <citation type="submission" date="2019-04" db="EMBL/GenBank/DDBJ databases">
        <authorList>
            <person name="Li M."/>
            <person name="Gao C."/>
        </authorList>
    </citation>
    <scope>NUCLEOTIDE SEQUENCE [LARGE SCALE GENOMIC DNA]</scope>
    <source>
        <strain evidence="2 3">BGMRC 2031</strain>
    </source>
</reference>
<comment type="caution">
    <text evidence="2">The sequence shown here is derived from an EMBL/GenBank/DDBJ whole genome shotgun (WGS) entry which is preliminary data.</text>
</comment>
<accession>A0ABY2SIL5</accession>
<dbReference type="InterPro" id="IPR007712">
    <property type="entry name" value="RelE/ParE_toxin"/>
</dbReference>
<dbReference type="Proteomes" id="UP000305202">
    <property type="component" value="Unassembled WGS sequence"/>
</dbReference>
<dbReference type="EMBL" id="SZPQ01000023">
    <property type="protein sequence ID" value="TKI05045.1"/>
    <property type="molecule type" value="Genomic_DNA"/>
</dbReference>
<protein>
    <submittedName>
        <fullName evidence="2">Type II toxin-antitoxin system RelE/ParE family toxin</fullName>
    </submittedName>
</protein>
<organism evidence="2 3">
    <name type="scientific">Martelella alba</name>
    <dbReference type="NCBI Taxonomy" id="2590451"/>
    <lineage>
        <taxon>Bacteria</taxon>
        <taxon>Pseudomonadati</taxon>
        <taxon>Pseudomonadota</taxon>
        <taxon>Alphaproteobacteria</taxon>
        <taxon>Hyphomicrobiales</taxon>
        <taxon>Aurantimonadaceae</taxon>
        <taxon>Martelella</taxon>
    </lineage>
</organism>